<gene>
    <name evidence="10" type="primary">lhx9</name>
    <name evidence="10" type="ORF">NPIL_74711</name>
</gene>
<name>A0A8X6NNW4_NEPPI</name>
<reference evidence="10" key="1">
    <citation type="submission" date="2020-08" db="EMBL/GenBank/DDBJ databases">
        <title>Multicomponent nature underlies the extraordinary mechanical properties of spider dragline silk.</title>
        <authorList>
            <person name="Kono N."/>
            <person name="Nakamura H."/>
            <person name="Mori M."/>
            <person name="Yoshida Y."/>
            <person name="Ohtoshi R."/>
            <person name="Malay A.D."/>
            <person name="Moran D.A.P."/>
            <person name="Tomita M."/>
            <person name="Numata K."/>
            <person name="Arakawa K."/>
        </authorList>
    </citation>
    <scope>NUCLEOTIDE SEQUENCE</scope>
</reference>
<evidence type="ECO:0000256" key="5">
    <source>
        <dbReference type="ARBA" id="ARBA00023125"/>
    </source>
</evidence>
<evidence type="ECO:0000256" key="6">
    <source>
        <dbReference type="ARBA" id="ARBA00023155"/>
    </source>
</evidence>
<evidence type="ECO:0000256" key="8">
    <source>
        <dbReference type="PROSITE-ProRule" id="PRU00125"/>
    </source>
</evidence>
<proteinExistence type="predicted"/>
<dbReference type="PANTHER" id="PTHR24208:SF168">
    <property type="entry name" value="PROTEIN APTEROUS"/>
    <property type="match status" value="1"/>
</dbReference>
<organism evidence="10 11">
    <name type="scientific">Nephila pilipes</name>
    <name type="common">Giant wood spider</name>
    <name type="synonym">Nephila maculata</name>
    <dbReference type="NCBI Taxonomy" id="299642"/>
    <lineage>
        <taxon>Eukaryota</taxon>
        <taxon>Metazoa</taxon>
        <taxon>Ecdysozoa</taxon>
        <taxon>Arthropoda</taxon>
        <taxon>Chelicerata</taxon>
        <taxon>Arachnida</taxon>
        <taxon>Araneae</taxon>
        <taxon>Araneomorphae</taxon>
        <taxon>Entelegynae</taxon>
        <taxon>Araneoidea</taxon>
        <taxon>Nephilidae</taxon>
        <taxon>Nephila</taxon>
    </lineage>
</organism>
<dbReference type="GO" id="GO:0046872">
    <property type="term" value="F:metal ion binding"/>
    <property type="evidence" value="ECO:0007669"/>
    <property type="project" value="UniProtKB-KW"/>
</dbReference>
<dbReference type="FunFam" id="2.10.110.10:FF:000033">
    <property type="entry name" value="LIM/homeobox protein Lhx9 isoform X2"/>
    <property type="match status" value="1"/>
</dbReference>
<dbReference type="AlphaFoldDB" id="A0A8X6NNW4"/>
<keyword evidence="7" id="KW-0539">Nucleus</keyword>
<dbReference type="Pfam" id="PF00412">
    <property type="entry name" value="LIM"/>
    <property type="match status" value="1"/>
</dbReference>
<dbReference type="OrthoDB" id="6432662at2759"/>
<evidence type="ECO:0000256" key="4">
    <source>
        <dbReference type="ARBA" id="ARBA00023038"/>
    </source>
</evidence>
<dbReference type="EMBL" id="BMAW01059840">
    <property type="protein sequence ID" value="GFT23142.1"/>
    <property type="molecule type" value="Genomic_DNA"/>
</dbReference>
<evidence type="ECO:0000313" key="10">
    <source>
        <dbReference type="EMBL" id="GFT23142.1"/>
    </source>
</evidence>
<comment type="subcellular location">
    <subcellularLocation>
        <location evidence="1">Nucleus</location>
    </subcellularLocation>
</comment>
<dbReference type="Gene3D" id="2.10.110.10">
    <property type="entry name" value="Cysteine Rich Protein"/>
    <property type="match status" value="1"/>
</dbReference>
<dbReference type="PROSITE" id="PS00478">
    <property type="entry name" value="LIM_DOMAIN_1"/>
    <property type="match status" value="1"/>
</dbReference>
<keyword evidence="3 8" id="KW-0862">Zinc</keyword>
<evidence type="ECO:0000256" key="3">
    <source>
        <dbReference type="ARBA" id="ARBA00022833"/>
    </source>
</evidence>
<evidence type="ECO:0000256" key="2">
    <source>
        <dbReference type="ARBA" id="ARBA00022723"/>
    </source>
</evidence>
<dbReference type="GO" id="GO:0000977">
    <property type="term" value="F:RNA polymerase II transcription regulatory region sequence-specific DNA binding"/>
    <property type="evidence" value="ECO:0007669"/>
    <property type="project" value="TreeGrafter"/>
</dbReference>
<accession>A0A8X6NNW4</accession>
<keyword evidence="4 8" id="KW-0440">LIM domain</keyword>
<dbReference type="GO" id="GO:0000981">
    <property type="term" value="F:DNA-binding transcription factor activity, RNA polymerase II-specific"/>
    <property type="evidence" value="ECO:0007669"/>
    <property type="project" value="TreeGrafter"/>
</dbReference>
<keyword evidence="6" id="KW-0371">Homeobox</keyword>
<dbReference type="GO" id="GO:0030182">
    <property type="term" value="P:neuron differentiation"/>
    <property type="evidence" value="ECO:0007669"/>
    <property type="project" value="TreeGrafter"/>
</dbReference>
<dbReference type="SMART" id="SM00132">
    <property type="entry name" value="LIM"/>
    <property type="match status" value="1"/>
</dbReference>
<dbReference type="PROSITE" id="PS50023">
    <property type="entry name" value="LIM_DOMAIN_2"/>
    <property type="match status" value="1"/>
</dbReference>
<evidence type="ECO:0000313" key="11">
    <source>
        <dbReference type="Proteomes" id="UP000887013"/>
    </source>
</evidence>
<evidence type="ECO:0000256" key="7">
    <source>
        <dbReference type="ARBA" id="ARBA00023242"/>
    </source>
</evidence>
<dbReference type="InterPro" id="IPR050453">
    <property type="entry name" value="LIM_Homeobox_TF"/>
</dbReference>
<dbReference type="Proteomes" id="UP000887013">
    <property type="component" value="Unassembled WGS sequence"/>
</dbReference>
<protein>
    <recommendedName>
        <fullName evidence="9">LIM zinc-binding domain-containing protein</fullName>
    </recommendedName>
</protein>
<feature type="domain" description="LIM zinc-binding" evidence="9">
    <location>
        <begin position="115"/>
        <end position="172"/>
    </location>
</feature>
<dbReference type="GO" id="GO:0005634">
    <property type="term" value="C:nucleus"/>
    <property type="evidence" value="ECO:0007669"/>
    <property type="project" value="UniProtKB-SubCell"/>
</dbReference>
<dbReference type="PANTHER" id="PTHR24208">
    <property type="entry name" value="LIM/HOMEOBOX PROTEIN LHX"/>
    <property type="match status" value="1"/>
</dbReference>
<sequence>MSRLMEGVTKAKQMLLLLSAQESFTVDTFYKKAKTTDRGRSLGYSSYRRNGDLKKKSVNDTRAMLYLYPSVKRESCPSPSRCLVEAGPHALAVEVEGVGRMPVISAGEYQPPVPHLCGGCGGKIADRYYLLAVDRQWHARCLICCECKAQLDSELTCFARDGNIYCKDDYYR</sequence>
<evidence type="ECO:0000259" key="9">
    <source>
        <dbReference type="PROSITE" id="PS50023"/>
    </source>
</evidence>
<keyword evidence="2 8" id="KW-0479">Metal-binding</keyword>
<dbReference type="InterPro" id="IPR001781">
    <property type="entry name" value="Znf_LIM"/>
</dbReference>
<comment type="caution">
    <text evidence="10">The sequence shown here is derived from an EMBL/GenBank/DDBJ whole genome shotgun (WGS) entry which is preliminary data.</text>
</comment>
<dbReference type="SUPFAM" id="SSF57716">
    <property type="entry name" value="Glucocorticoid receptor-like (DNA-binding domain)"/>
    <property type="match status" value="2"/>
</dbReference>
<keyword evidence="5" id="KW-0238">DNA-binding</keyword>
<dbReference type="CDD" id="cd09369">
    <property type="entry name" value="LIM1_Lhx2_Lhx9"/>
    <property type="match status" value="1"/>
</dbReference>
<evidence type="ECO:0000256" key="1">
    <source>
        <dbReference type="ARBA" id="ARBA00004123"/>
    </source>
</evidence>
<keyword evidence="11" id="KW-1185">Reference proteome</keyword>